<feature type="compositionally biased region" description="Polar residues" evidence="1">
    <location>
        <begin position="332"/>
        <end position="342"/>
    </location>
</feature>
<sequence>MSKDFSPTSNYARNTSHLTEFYPYLNGSLQTATPTPPVVSRRDSFSTANSTYTSFAPSLLSYTNLISKTEIEETISCFNELLISSDEYRSALNTLVQASNKFAGSLENVAKLKGLDNSDGFLSASGLFYLIGNHQQIISENLKNSFECPLQREIEELNLKLEQNDQTFKENYKSLLKILKTQELENIKISKLKKRNLLNYKHNLLQLTSNLDEIDKLKHEYYTDSQSLVNQSSNKVLSRLSSSIRAQVEIYEGIARKGWSGNGLDDLIAQGLDPFLFDEEEEEEEQHLETQAEEGEDDHHTLTRMTQHQGAQDSYEEEDTIDTDDAYHQHDSPLQSHVNNKNGLRFGGGSTSNNTLPVLTTSSINADNAHIETSLGETSAHIDNLGILSSTPQQREQKFDTINSKESEDYYRNDTIINSNLDDVHVKDYHSDMLENKWRDKSLDMGKSSRCHGEVNGNICESHEGDSESHDNVSDEIDEIDDDDDDNSFSLPVLGSKDR</sequence>
<reference evidence="2" key="2">
    <citation type="submission" date="2021-01" db="EMBL/GenBank/DDBJ databases">
        <authorList>
            <person name="Schikora-Tamarit M.A."/>
        </authorList>
    </citation>
    <scope>NUCLEOTIDE SEQUENCE</scope>
    <source>
        <strain evidence="2">CBS2887</strain>
    </source>
</reference>
<feature type="compositionally biased region" description="Acidic residues" evidence="1">
    <location>
        <begin position="280"/>
        <end position="296"/>
    </location>
</feature>
<dbReference type="OrthoDB" id="5594612at2759"/>
<dbReference type="SUPFAM" id="SSF103657">
    <property type="entry name" value="BAR/IMD domain-like"/>
    <property type="match status" value="1"/>
</dbReference>
<dbReference type="PANTHER" id="PTHR38407:SF1">
    <property type="entry name" value="PROTEIN IVY1"/>
    <property type="match status" value="1"/>
</dbReference>
<dbReference type="InterPro" id="IPR037470">
    <property type="entry name" value="IVY1"/>
</dbReference>
<organism evidence="2 3">
    <name type="scientific">Wickerhamomyces pijperi</name>
    <name type="common">Yeast</name>
    <name type="synonym">Pichia pijperi</name>
    <dbReference type="NCBI Taxonomy" id="599730"/>
    <lineage>
        <taxon>Eukaryota</taxon>
        <taxon>Fungi</taxon>
        <taxon>Dikarya</taxon>
        <taxon>Ascomycota</taxon>
        <taxon>Saccharomycotina</taxon>
        <taxon>Saccharomycetes</taxon>
        <taxon>Phaffomycetales</taxon>
        <taxon>Wickerhamomycetaceae</taxon>
        <taxon>Wickerhamomyces</taxon>
    </lineage>
</organism>
<keyword evidence="3" id="KW-1185">Reference proteome</keyword>
<feature type="region of interest" description="Disordered" evidence="1">
    <location>
        <begin position="280"/>
        <end position="299"/>
    </location>
</feature>
<evidence type="ECO:0000256" key="1">
    <source>
        <dbReference type="SAM" id="MobiDB-lite"/>
    </source>
</evidence>
<dbReference type="GO" id="GO:0042144">
    <property type="term" value="P:vacuole fusion, non-autophagic"/>
    <property type="evidence" value="ECO:0007669"/>
    <property type="project" value="InterPro"/>
</dbReference>
<dbReference type="GO" id="GO:0000329">
    <property type="term" value="C:fungal-type vacuole membrane"/>
    <property type="evidence" value="ECO:0007669"/>
    <property type="project" value="InterPro"/>
</dbReference>
<feature type="compositionally biased region" description="Acidic residues" evidence="1">
    <location>
        <begin position="474"/>
        <end position="487"/>
    </location>
</feature>
<gene>
    <name evidence="2" type="ORF">WICPIJ_003871</name>
</gene>
<dbReference type="EMBL" id="JAEUBG010002125">
    <property type="protein sequence ID" value="KAH3685154.1"/>
    <property type="molecule type" value="Genomic_DNA"/>
</dbReference>
<name>A0A9P8Q952_WICPI</name>
<feature type="region of interest" description="Disordered" evidence="1">
    <location>
        <begin position="455"/>
        <end position="499"/>
    </location>
</feature>
<reference evidence="2" key="1">
    <citation type="journal article" date="2021" name="Open Biol.">
        <title>Shared evolutionary footprints suggest mitochondrial oxidative damage underlies multiple complex I losses in fungi.</title>
        <authorList>
            <person name="Schikora-Tamarit M.A."/>
            <person name="Marcet-Houben M."/>
            <person name="Nosek J."/>
            <person name="Gabaldon T."/>
        </authorList>
    </citation>
    <scope>NUCLEOTIDE SEQUENCE</scope>
    <source>
        <strain evidence="2">CBS2887</strain>
    </source>
</reference>
<dbReference type="Proteomes" id="UP000774326">
    <property type="component" value="Unassembled WGS sequence"/>
</dbReference>
<dbReference type="GO" id="GO:0005543">
    <property type="term" value="F:phospholipid binding"/>
    <property type="evidence" value="ECO:0007669"/>
    <property type="project" value="InterPro"/>
</dbReference>
<evidence type="ECO:0000313" key="2">
    <source>
        <dbReference type="EMBL" id="KAH3685154.1"/>
    </source>
</evidence>
<feature type="region of interest" description="Disordered" evidence="1">
    <location>
        <begin position="326"/>
        <end position="351"/>
    </location>
</feature>
<dbReference type="Gene3D" id="1.20.1270.60">
    <property type="entry name" value="Arfaptin homology (AH) domain/BAR domain"/>
    <property type="match status" value="1"/>
</dbReference>
<dbReference type="AlphaFoldDB" id="A0A9P8Q952"/>
<dbReference type="InterPro" id="IPR027267">
    <property type="entry name" value="AH/BAR_dom_sf"/>
</dbReference>
<accession>A0A9P8Q952</accession>
<comment type="caution">
    <text evidence="2">The sequence shown here is derived from an EMBL/GenBank/DDBJ whole genome shotgun (WGS) entry which is preliminary data.</text>
</comment>
<proteinExistence type="predicted"/>
<evidence type="ECO:0000313" key="3">
    <source>
        <dbReference type="Proteomes" id="UP000774326"/>
    </source>
</evidence>
<feature type="compositionally biased region" description="Basic and acidic residues" evidence="1">
    <location>
        <begin position="461"/>
        <end position="473"/>
    </location>
</feature>
<evidence type="ECO:0008006" key="4">
    <source>
        <dbReference type="Google" id="ProtNLM"/>
    </source>
</evidence>
<protein>
    <recommendedName>
        <fullName evidence="4">Protein IVY1</fullName>
    </recommendedName>
</protein>
<dbReference type="PANTHER" id="PTHR38407">
    <property type="entry name" value="PROTEIN IVY1"/>
    <property type="match status" value="1"/>
</dbReference>